<dbReference type="PROSITE" id="PS50800">
    <property type="entry name" value="SAP"/>
    <property type="match status" value="1"/>
</dbReference>
<dbReference type="InterPro" id="IPR036361">
    <property type="entry name" value="SAP_dom_sf"/>
</dbReference>
<evidence type="ECO:0000259" key="2">
    <source>
        <dbReference type="PROSITE" id="PS50800"/>
    </source>
</evidence>
<evidence type="ECO:0000313" key="3">
    <source>
        <dbReference type="EMBL" id="EJK67989.1"/>
    </source>
</evidence>
<name>K0SSN2_THAOC</name>
<keyword evidence="4" id="KW-1185">Reference proteome</keyword>
<dbReference type="EMBL" id="AGNL01012256">
    <property type="protein sequence ID" value="EJK67989.1"/>
    <property type="molecule type" value="Genomic_DNA"/>
</dbReference>
<evidence type="ECO:0000256" key="1">
    <source>
        <dbReference type="SAM" id="MobiDB-lite"/>
    </source>
</evidence>
<proteinExistence type="predicted"/>
<accession>K0SSN2</accession>
<dbReference type="Pfam" id="PF02037">
    <property type="entry name" value="SAP"/>
    <property type="match status" value="1"/>
</dbReference>
<feature type="domain" description="SAP" evidence="2">
    <location>
        <begin position="96"/>
        <end position="130"/>
    </location>
</feature>
<feature type="region of interest" description="Disordered" evidence="1">
    <location>
        <begin position="1"/>
        <end position="55"/>
    </location>
</feature>
<feature type="compositionally biased region" description="Polar residues" evidence="1">
    <location>
        <begin position="1"/>
        <end position="14"/>
    </location>
</feature>
<comment type="caution">
    <text evidence="3">The sequence shown here is derived from an EMBL/GenBank/DDBJ whole genome shotgun (WGS) entry which is preliminary data.</text>
</comment>
<reference evidence="3 4" key="1">
    <citation type="journal article" date="2012" name="Genome Biol.">
        <title>Genome and low-iron response of an oceanic diatom adapted to chronic iron limitation.</title>
        <authorList>
            <person name="Lommer M."/>
            <person name="Specht M."/>
            <person name="Roy A.S."/>
            <person name="Kraemer L."/>
            <person name="Andreson R."/>
            <person name="Gutowska M.A."/>
            <person name="Wolf J."/>
            <person name="Bergner S.V."/>
            <person name="Schilhabel M.B."/>
            <person name="Klostermeier U.C."/>
            <person name="Beiko R.G."/>
            <person name="Rosenstiel P."/>
            <person name="Hippler M."/>
            <person name="Laroche J."/>
        </authorList>
    </citation>
    <scope>NUCLEOTIDE SEQUENCE [LARGE SCALE GENOMIC DNA]</scope>
    <source>
        <strain evidence="3 4">CCMP1005</strain>
    </source>
</reference>
<dbReference type="InterPro" id="IPR003034">
    <property type="entry name" value="SAP_dom"/>
</dbReference>
<dbReference type="SUPFAM" id="SSF68906">
    <property type="entry name" value="SAP domain"/>
    <property type="match status" value="1"/>
</dbReference>
<sequence>MTSPCRSSKSSQRVCSRRRKDQPKKSLGWDGTDAGTGGQEPSENTSRPGKLSPGDLAPLKVADLKLLLKERGKKNILVGRLIAYSDGEEDLIARQLMRKSKNELKDLLKSKGLKHQGNKQLLVDRLFGREVEVQSRRRIDKWEKSKASKLLLEMLRDERSWVHKMQANEVYESHKWFQDYPLANLISNAILRI</sequence>
<gene>
    <name evidence="3" type="ORF">THAOC_10887</name>
</gene>
<protein>
    <recommendedName>
        <fullName evidence="2">SAP domain-containing protein</fullName>
    </recommendedName>
</protein>
<dbReference type="eggNOG" id="ENOG502SXJU">
    <property type="taxonomic scope" value="Eukaryota"/>
</dbReference>
<organism evidence="3 4">
    <name type="scientific">Thalassiosira oceanica</name>
    <name type="common">Marine diatom</name>
    <dbReference type="NCBI Taxonomy" id="159749"/>
    <lineage>
        <taxon>Eukaryota</taxon>
        <taxon>Sar</taxon>
        <taxon>Stramenopiles</taxon>
        <taxon>Ochrophyta</taxon>
        <taxon>Bacillariophyta</taxon>
        <taxon>Coscinodiscophyceae</taxon>
        <taxon>Thalassiosirophycidae</taxon>
        <taxon>Thalassiosirales</taxon>
        <taxon>Thalassiosiraceae</taxon>
        <taxon>Thalassiosira</taxon>
    </lineage>
</organism>
<dbReference type="AlphaFoldDB" id="K0SSN2"/>
<dbReference type="Proteomes" id="UP000266841">
    <property type="component" value="Unassembled WGS sequence"/>
</dbReference>
<dbReference type="Gene3D" id="1.10.720.30">
    <property type="entry name" value="SAP domain"/>
    <property type="match status" value="1"/>
</dbReference>
<evidence type="ECO:0000313" key="4">
    <source>
        <dbReference type="Proteomes" id="UP000266841"/>
    </source>
</evidence>